<dbReference type="SUPFAM" id="SSF160424">
    <property type="entry name" value="BH3703-like"/>
    <property type="match status" value="1"/>
</dbReference>
<accession>A0A9X0EI30</accession>
<dbReference type="EMBL" id="JRMB01000001">
    <property type="protein sequence ID" value="KGF66265.1"/>
    <property type="molecule type" value="Genomic_DNA"/>
</dbReference>
<dbReference type="AlphaFoldDB" id="A0A9X0EI30"/>
<name>A0A9X0EI30_9PSED</name>
<dbReference type="OrthoDB" id="6961929at2"/>
<dbReference type="Gene3D" id="3.30.500.20">
    <property type="entry name" value="BH3703-like domains"/>
    <property type="match status" value="1"/>
</dbReference>
<evidence type="ECO:0000313" key="2">
    <source>
        <dbReference type="Proteomes" id="UP000029719"/>
    </source>
</evidence>
<gene>
    <name evidence="1" type="ORF">LT42_10350</name>
</gene>
<organism evidence="1 2">
    <name type="scientific">Pseudomonas lutea</name>
    <dbReference type="NCBI Taxonomy" id="243924"/>
    <lineage>
        <taxon>Bacteria</taxon>
        <taxon>Pseudomonadati</taxon>
        <taxon>Pseudomonadota</taxon>
        <taxon>Gammaproteobacteria</taxon>
        <taxon>Pseudomonadales</taxon>
        <taxon>Pseudomonadaceae</taxon>
        <taxon>Pseudomonas</taxon>
    </lineage>
</organism>
<evidence type="ECO:0000313" key="1">
    <source>
        <dbReference type="EMBL" id="KGF66265.1"/>
    </source>
</evidence>
<dbReference type="InterPro" id="IPR006728">
    <property type="entry name" value="YezG-like"/>
</dbReference>
<dbReference type="InterPro" id="IPR036170">
    <property type="entry name" value="YezG-like_sf"/>
</dbReference>
<sequence>MITKDFEVAQEIFSLISDGIVNGYDSFSFKAEVHSNYIESELLVSVEGGEVSNAETDFNRANLYELLEKFKRGFADRGENWKAFTMTHTQGGKVETHFEY</sequence>
<reference evidence="1 2" key="1">
    <citation type="submission" date="2014-09" db="EMBL/GenBank/DDBJ databases">
        <title>Genome sequence of Pseudomonas lutea strain DSM 17257T.</title>
        <authorList>
            <person name="Kwak Y."/>
            <person name="Shin J.-H."/>
        </authorList>
    </citation>
    <scope>NUCLEOTIDE SEQUENCE [LARGE SCALE GENOMIC DNA]</scope>
    <source>
        <strain evidence="1 2">DSM 17257</strain>
    </source>
</reference>
<proteinExistence type="predicted"/>
<dbReference type="RefSeq" id="WP_037012020.1">
    <property type="nucleotide sequence ID" value="NZ_JRMB01000001.1"/>
</dbReference>
<comment type="caution">
    <text evidence="1">The sequence shown here is derived from an EMBL/GenBank/DDBJ whole genome shotgun (WGS) entry which is preliminary data.</text>
</comment>
<dbReference type="Proteomes" id="UP000029719">
    <property type="component" value="Unassembled WGS sequence"/>
</dbReference>
<protein>
    <submittedName>
        <fullName evidence="1">Uncharacterized protein</fullName>
    </submittedName>
</protein>
<dbReference type="Pfam" id="PF04634">
    <property type="entry name" value="YezG-like"/>
    <property type="match status" value="1"/>
</dbReference>